<evidence type="ECO:0000313" key="5">
    <source>
        <dbReference type="Proteomes" id="UP000460135"/>
    </source>
</evidence>
<dbReference type="Proteomes" id="UP001214017">
    <property type="component" value="Unassembled WGS sequence"/>
</dbReference>
<dbReference type="KEGG" id="boa:Bovatus_00133"/>
<protein>
    <submittedName>
        <fullName evidence="3">Uncharacterized protein</fullName>
    </submittedName>
</protein>
<comment type="caution">
    <text evidence="3">The sequence shown here is derived from an EMBL/GenBank/DDBJ whole genome shotgun (WGS) entry which is preliminary data.</text>
</comment>
<evidence type="ECO:0000313" key="4">
    <source>
        <dbReference type="Proteomes" id="UP000266492"/>
    </source>
</evidence>
<evidence type="ECO:0000313" key="1">
    <source>
        <dbReference type="EMBL" id="KAA3802420.1"/>
    </source>
</evidence>
<organism evidence="3 4">
    <name type="scientific">Bacteroides ovatus</name>
    <dbReference type="NCBI Taxonomy" id="28116"/>
    <lineage>
        <taxon>Bacteria</taxon>
        <taxon>Pseudomonadati</taxon>
        <taxon>Bacteroidota</taxon>
        <taxon>Bacteroidia</taxon>
        <taxon>Bacteroidales</taxon>
        <taxon>Bacteroidaceae</taxon>
        <taxon>Bacteroides</taxon>
    </lineage>
</organism>
<gene>
    <name evidence="3" type="ORF">DWX70_09630</name>
    <name evidence="1" type="ORF">F3F51_18120</name>
    <name evidence="2" type="ORF">PO240_15495</name>
</gene>
<reference evidence="2" key="3">
    <citation type="submission" date="2022-10" db="EMBL/GenBank/DDBJ databases">
        <title>Human gut microbiome strain richness.</title>
        <authorList>
            <person name="Chen-Liaw A."/>
        </authorList>
    </citation>
    <scope>NUCLEOTIDE SEQUENCE</scope>
    <source>
        <strain evidence="2">F7_m1001271B151109d0_201107</strain>
    </source>
</reference>
<evidence type="ECO:0000313" key="2">
    <source>
        <dbReference type="EMBL" id="MDC2409281.1"/>
    </source>
</evidence>
<proteinExistence type="predicted"/>
<dbReference type="RefSeq" id="WP_004297361.1">
    <property type="nucleotide sequence ID" value="NZ_BAABYJ010000001.1"/>
</dbReference>
<accession>A0A395W3L8</accession>
<dbReference type="EMBL" id="VWLX01000014">
    <property type="protein sequence ID" value="KAA3802420.1"/>
    <property type="molecule type" value="Genomic_DNA"/>
</dbReference>
<dbReference type="EMBL" id="JAQNWR010000010">
    <property type="protein sequence ID" value="MDC2409281.1"/>
    <property type="molecule type" value="Genomic_DNA"/>
</dbReference>
<dbReference type="GeneID" id="29455031"/>
<dbReference type="Proteomes" id="UP000266492">
    <property type="component" value="Unassembled WGS sequence"/>
</dbReference>
<dbReference type="AlphaFoldDB" id="A0A395W3L8"/>
<reference evidence="1 5" key="2">
    <citation type="journal article" date="2019" name="Nat. Med.">
        <title>A library of human gut bacterial isolates paired with longitudinal multiomics data enables mechanistic microbiome research.</title>
        <authorList>
            <person name="Poyet M."/>
            <person name="Groussin M."/>
            <person name="Gibbons S.M."/>
            <person name="Avila-Pacheco J."/>
            <person name="Jiang X."/>
            <person name="Kearney S.M."/>
            <person name="Perrotta A.R."/>
            <person name="Berdy B."/>
            <person name="Zhao S."/>
            <person name="Lieberman T.D."/>
            <person name="Swanson P.K."/>
            <person name="Smith M."/>
            <person name="Roesemann S."/>
            <person name="Alexander J.E."/>
            <person name="Rich S.A."/>
            <person name="Livny J."/>
            <person name="Vlamakis H."/>
            <person name="Clish C."/>
            <person name="Bullock K."/>
            <person name="Deik A."/>
            <person name="Scott J."/>
            <person name="Pierce K.A."/>
            <person name="Xavier R.J."/>
            <person name="Alm E.J."/>
        </authorList>
    </citation>
    <scope>NUCLEOTIDE SEQUENCE [LARGE SCALE GENOMIC DNA]</scope>
    <source>
        <strain evidence="1 5">BIOML-A183</strain>
    </source>
</reference>
<sequence>MAAKYEPQENEMPEQVNEPIAAYQRTASDMSLYIPTEYEREIIMRSEKDYEEGRLYTQEEVDKQVKQWLD</sequence>
<dbReference type="Proteomes" id="UP000460135">
    <property type="component" value="Unassembled WGS sequence"/>
</dbReference>
<dbReference type="EMBL" id="QRVZ01000006">
    <property type="protein sequence ID" value="RGS84623.1"/>
    <property type="molecule type" value="Genomic_DNA"/>
</dbReference>
<evidence type="ECO:0000313" key="3">
    <source>
        <dbReference type="EMBL" id="RGS84623.1"/>
    </source>
</evidence>
<reference evidence="3 4" key="1">
    <citation type="submission" date="2018-08" db="EMBL/GenBank/DDBJ databases">
        <title>A genome reference for cultivated species of the human gut microbiota.</title>
        <authorList>
            <person name="Zou Y."/>
            <person name="Xue W."/>
            <person name="Luo G."/>
        </authorList>
    </citation>
    <scope>NUCLEOTIDE SEQUENCE [LARGE SCALE GENOMIC DNA]</scope>
    <source>
        <strain evidence="3 4">AF20-9LB</strain>
    </source>
</reference>
<name>A0A395W3L8_BACOV</name>